<comment type="caution">
    <text evidence="1">The sequence shown here is derived from an EMBL/GenBank/DDBJ whole genome shotgun (WGS) entry which is preliminary data.</text>
</comment>
<dbReference type="EMBL" id="JACHOP010000007">
    <property type="protein sequence ID" value="MBB5757427.1"/>
    <property type="molecule type" value="Genomic_DNA"/>
</dbReference>
<organism evidence="1 2">
    <name type="scientific">Methylorubrum rhodinum</name>
    <dbReference type="NCBI Taxonomy" id="29428"/>
    <lineage>
        <taxon>Bacteria</taxon>
        <taxon>Pseudomonadati</taxon>
        <taxon>Pseudomonadota</taxon>
        <taxon>Alphaproteobacteria</taxon>
        <taxon>Hyphomicrobiales</taxon>
        <taxon>Methylobacteriaceae</taxon>
        <taxon>Methylorubrum</taxon>
    </lineage>
</organism>
<keyword evidence="2" id="KW-1185">Reference proteome</keyword>
<name>A0A840ZKF3_9HYPH</name>
<reference evidence="1 2" key="1">
    <citation type="submission" date="2020-08" db="EMBL/GenBank/DDBJ databases">
        <title>Genomic Encyclopedia of Type Strains, Phase IV (KMG-IV): sequencing the most valuable type-strain genomes for metagenomic binning, comparative biology and taxonomic classification.</title>
        <authorList>
            <person name="Goeker M."/>
        </authorList>
    </citation>
    <scope>NUCLEOTIDE SEQUENCE [LARGE SCALE GENOMIC DNA]</scope>
    <source>
        <strain evidence="1 2">DSM 2163</strain>
    </source>
</reference>
<dbReference type="AlphaFoldDB" id="A0A840ZKF3"/>
<evidence type="ECO:0000313" key="1">
    <source>
        <dbReference type="EMBL" id="MBB5757427.1"/>
    </source>
</evidence>
<sequence length="36" mass="4066">MESPAGVFEEHGCDLPPMTRWFRSRNGLHLIGAQPQ</sequence>
<evidence type="ECO:0000313" key="2">
    <source>
        <dbReference type="Proteomes" id="UP000583454"/>
    </source>
</evidence>
<proteinExistence type="predicted"/>
<accession>A0A840ZKF3</accession>
<dbReference type="Proteomes" id="UP000583454">
    <property type="component" value="Unassembled WGS sequence"/>
</dbReference>
<gene>
    <name evidence="1" type="ORF">HNR00_002140</name>
</gene>
<protein>
    <submittedName>
        <fullName evidence="1">Uncharacterized protein</fullName>
    </submittedName>
</protein>